<dbReference type="PANTHER" id="PTHR33463:SF198">
    <property type="entry name" value="RPP4C3"/>
    <property type="match status" value="1"/>
</dbReference>
<evidence type="ECO:0000313" key="4">
    <source>
        <dbReference type="Proteomes" id="UP000242715"/>
    </source>
</evidence>
<accession>A0A1B5Z7R7</accession>
<dbReference type="InterPro" id="IPR032675">
    <property type="entry name" value="LRR_dom_sf"/>
</dbReference>
<keyword evidence="4" id="KW-1185">Reference proteome</keyword>
<dbReference type="SUPFAM" id="SSF52047">
    <property type="entry name" value="RNI-like"/>
    <property type="match status" value="1"/>
</dbReference>
<feature type="non-terminal residue" evidence="3">
    <location>
        <position position="184"/>
    </location>
</feature>
<dbReference type="InterPro" id="IPR050905">
    <property type="entry name" value="Plant_NBS-LRR"/>
</dbReference>
<dbReference type="Pfam" id="PF23247">
    <property type="entry name" value="LRR_RPS2"/>
    <property type="match status" value="1"/>
</dbReference>
<dbReference type="OrthoDB" id="1579323at2759"/>
<keyword evidence="1" id="KW-0611">Plant defense</keyword>
<dbReference type="AlphaFoldDB" id="A0A1B5Z7R7"/>
<dbReference type="Proteomes" id="UP000242715">
    <property type="component" value="Unassembled WGS sequence"/>
</dbReference>
<gene>
    <name evidence="3" type="ORF">TSUD_420090</name>
</gene>
<evidence type="ECO:0000313" key="3">
    <source>
        <dbReference type="EMBL" id="GAU10155.1"/>
    </source>
</evidence>
<evidence type="ECO:0000259" key="2">
    <source>
        <dbReference type="Pfam" id="PF23247"/>
    </source>
</evidence>
<dbReference type="InterPro" id="IPR057135">
    <property type="entry name" value="At4g27190-like_LRR"/>
</dbReference>
<proteinExistence type="predicted"/>
<evidence type="ECO:0000256" key="1">
    <source>
        <dbReference type="ARBA" id="ARBA00022821"/>
    </source>
</evidence>
<dbReference type="PANTHER" id="PTHR33463">
    <property type="entry name" value="NB-ARC DOMAIN-CONTAINING PROTEIN-RELATED"/>
    <property type="match status" value="1"/>
</dbReference>
<dbReference type="EMBL" id="BCLP01043925">
    <property type="protein sequence ID" value="GAU10155.1"/>
    <property type="molecule type" value="Genomic_DNA"/>
</dbReference>
<reference evidence="4" key="1">
    <citation type="journal article" date="2017" name="Front. Plant Sci.">
        <title>Climate Clever Clovers: New Paradigm to Reduce the Environmental Footprint of Ruminants by Breeding Low Methanogenic Forages Utilizing Haplotype Variation.</title>
        <authorList>
            <person name="Kaur P."/>
            <person name="Appels R."/>
            <person name="Bayer P.E."/>
            <person name="Keeble-Gagnere G."/>
            <person name="Wang J."/>
            <person name="Hirakawa H."/>
            <person name="Shirasawa K."/>
            <person name="Vercoe P."/>
            <person name="Stefanova K."/>
            <person name="Durmic Z."/>
            <person name="Nichols P."/>
            <person name="Revell C."/>
            <person name="Isobe S.N."/>
            <person name="Edwards D."/>
            <person name="Erskine W."/>
        </authorList>
    </citation>
    <scope>NUCLEOTIDE SEQUENCE [LARGE SCALE GENOMIC DNA]</scope>
    <source>
        <strain evidence="4">cv. Daliak</strain>
    </source>
</reference>
<comment type="caution">
    <text evidence="3">The sequence shown here is derived from an EMBL/GenBank/DDBJ whole genome shotgun (WGS) entry which is preliminary data.</text>
</comment>
<sequence>MKEIVLKDNNSSANNDTVDEKIDFLLLRSLTLEHLETIDDFFSSTNSRSKQKCHGLEPYVSAPFFNAQVAFPKLDTLKLSSLLNLNKIWDGNYDSMHNLTSLIVDNCGGLKYLFSSTVVGSFKNLKHLEISNCAMMEEIIAKEDGASEEVQFCKLEKIILKDVNNLKTIWHRQFETLKMLQVNN</sequence>
<protein>
    <recommendedName>
        <fullName evidence="2">Disease resistance protein At4g27190-like leucine-rich repeats domain-containing protein</fullName>
    </recommendedName>
</protein>
<name>A0A1B5Z7R7_TRISU</name>
<organism evidence="3 4">
    <name type="scientific">Trifolium subterraneum</name>
    <name type="common">Subterranean clover</name>
    <dbReference type="NCBI Taxonomy" id="3900"/>
    <lineage>
        <taxon>Eukaryota</taxon>
        <taxon>Viridiplantae</taxon>
        <taxon>Streptophyta</taxon>
        <taxon>Embryophyta</taxon>
        <taxon>Tracheophyta</taxon>
        <taxon>Spermatophyta</taxon>
        <taxon>Magnoliopsida</taxon>
        <taxon>eudicotyledons</taxon>
        <taxon>Gunneridae</taxon>
        <taxon>Pentapetalae</taxon>
        <taxon>rosids</taxon>
        <taxon>fabids</taxon>
        <taxon>Fabales</taxon>
        <taxon>Fabaceae</taxon>
        <taxon>Papilionoideae</taxon>
        <taxon>50 kb inversion clade</taxon>
        <taxon>NPAAA clade</taxon>
        <taxon>Hologalegina</taxon>
        <taxon>IRL clade</taxon>
        <taxon>Trifolieae</taxon>
        <taxon>Trifolium</taxon>
    </lineage>
</organism>
<dbReference type="Gene3D" id="3.80.10.10">
    <property type="entry name" value="Ribonuclease Inhibitor"/>
    <property type="match status" value="1"/>
</dbReference>
<feature type="domain" description="Disease resistance protein At4g27190-like leucine-rich repeats" evidence="2">
    <location>
        <begin position="74"/>
        <end position="180"/>
    </location>
</feature>